<feature type="compositionally biased region" description="Polar residues" evidence="1">
    <location>
        <begin position="1"/>
        <end position="27"/>
    </location>
</feature>
<feature type="compositionally biased region" description="Polar residues" evidence="1">
    <location>
        <begin position="808"/>
        <end position="826"/>
    </location>
</feature>
<feature type="compositionally biased region" description="Polar residues" evidence="1">
    <location>
        <begin position="495"/>
        <end position="558"/>
    </location>
</feature>
<evidence type="ECO:0000313" key="3">
    <source>
        <dbReference type="Proteomes" id="UP000738349"/>
    </source>
</evidence>
<feature type="compositionally biased region" description="Polar residues" evidence="1">
    <location>
        <begin position="168"/>
        <end position="188"/>
    </location>
</feature>
<accession>A0A9P9JJH7</accession>
<feature type="compositionally biased region" description="Polar residues" evidence="1">
    <location>
        <begin position="568"/>
        <end position="580"/>
    </location>
</feature>
<feature type="region of interest" description="Disordered" evidence="1">
    <location>
        <begin position="636"/>
        <end position="826"/>
    </location>
</feature>
<feature type="region of interest" description="Disordered" evidence="1">
    <location>
        <begin position="905"/>
        <end position="924"/>
    </location>
</feature>
<evidence type="ECO:0000313" key="2">
    <source>
        <dbReference type="EMBL" id="KAH7176696.1"/>
    </source>
</evidence>
<comment type="caution">
    <text evidence="2">The sequence shown here is derived from an EMBL/GenBank/DDBJ whole genome shotgun (WGS) entry which is preliminary data.</text>
</comment>
<feature type="compositionally biased region" description="Low complexity" evidence="1">
    <location>
        <begin position="90"/>
        <end position="111"/>
    </location>
</feature>
<feature type="compositionally biased region" description="Low complexity" evidence="1">
    <location>
        <begin position="751"/>
        <end position="779"/>
    </location>
</feature>
<feature type="compositionally biased region" description="Pro residues" evidence="1">
    <location>
        <begin position="699"/>
        <end position="711"/>
    </location>
</feature>
<dbReference type="OrthoDB" id="5151921at2759"/>
<feature type="compositionally biased region" description="Polar residues" evidence="1">
    <location>
        <begin position="200"/>
        <end position="225"/>
    </location>
</feature>
<feature type="region of interest" description="Disordered" evidence="1">
    <location>
        <begin position="856"/>
        <end position="899"/>
    </location>
</feature>
<feature type="compositionally biased region" description="Low complexity" evidence="1">
    <location>
        <begin position="382"/>
        <end position="396"/>
    </location>
</feature>
<feature type="region of interest" description="Disordered" evidence="1">
    <location>
        <begin position="931"/>
        <end position="1007"/>
    </location>
</feature>
<feature type="compositionally biased region" description="Low complexity" evidence="1">
    <location>
        <begin position="874"/>
        <end position="887"/>
    </location>
</feature>
<feature type="compositionally biased region" description="Basic and acidic residues" evidence="1">
    <location>
        <begin position="965"/>
        <end position="974"/>
    </location>
</feature>
<dbReference type="Proteomes" id="UP000738349">
    <property type="component" value="Unassembled WGS sequence"/>
</dbReference>
<evidence type="ECO:0000256" key="1">
    <source>
        <dbReference type="SAM" id="MobiDB-lite"/>
    </source>
</evidence>
<keyword evidence="3" id="KW-1185">Reference proteome</keyword>
<feature type="compositionally biased region" description="Low complexity" evidence="1">
    <location>
        <begin position="410"/>
        <end position="494"/>
    </location>
</feature>
<protein>
    <submittedName>
        <fullName evidence="2">Uncharacterized protein</fullName>
    </submittedName>
</protein>
<organism evidence="2 3">
    <name type="scientific">Dactylonectria macrodidyma</name>
    <dbReference type="NCBI Taxonomy" id="307937"/>
    <lineage>
        <taxon>Eukaryota</taxon>
        <taxon>Fungi</taxon>
        <taxon>Dikarya</taxon>
        <taxon>Ascomycota</taxon>
        <taxon>Pezizomycotina</taxon>
        <taxon>Sordariomycetes</taxon>
        <taxon>Hypocreomycetidae</taxon>
        <taxon>Hypocreales</taxon>
        <taxon>Nectriaceae</taxon>
        <taxon>Dactylonectria</taxon>
    </lineage>
</organism>
<feature type="compositionally biased region" description="Basic and acidic residues" evidence="1">
    <location>
        <begin position="148"/>
        <end position="165"/>
    </location>
</feature>
<proteinExistence type="predicted"/>
<feature type="region of interest" description="Disordered" evidence="1">
    <location>
        <begin position="1"/>
        <end position="603"/>
    </location>
</feature>
<feature type="compositionally biased region" description="Polar residues" evidence="1">
    <location>
        <begin position="789"/>
        <end position="799"/>
    </location>
</feature>
<feature type="compositionally biased region" description="Polar residues" evidence="1">
    <location>
        <begin position="261"/>
        <end position="306"/>
    </location>
</feature>
<feature type="compositionally biased region" description="Low complexity" evidence="1">
    <location>
        <begin position="242"/>
        <end position="253"/>
    </location>
</feature>
<name>A0A9P9JJH7_9HYPO</name>
<dbReference type="EMBL" id="JAGMUV010000001">
    <property type="protein sequence ID" value="KAH7176696.1"/>
    <property type="molecule type" value="Genomic_DNA"/>
</dbReference>
<feature type="compositionally biased region" description="Pro residues" evidence="1">
    <location>
        <begin position="672"/>
        <end position="687"/>
    </location>
</feature>
<gene>
    <name evidence="2" type="ORF">EDB81DRAFT_875496</name>
</gene>
<reference evidence="2" key="1">
    <citation type="journal article" date="2021" name="Nat. Commun.">
        <title>Genetic determinants of endophytism in the Arabidopsis root mycobiome.</title>
        <authorList>
            <person name="Mesny F."/>
            <person name="Miyauchi S."/>
            <person name="Thiergart T."/>
            <person name="Pickel B."/>
            <person name="Atanasova L."/>
            <person name="Karlsson M."/>
            <person name="Huettel B."/>
            <person name="Barry K.W."/>
            <person name="Haridas S."/>
            <person name="Chen C."/>
            <person name="Bauer D."/>
            <person name="Andreopoulos W."/>
            <person name="Pangilinan J."/>
            <person name="LaButti K."/>
            <person name="Riley R."/>
            <person name="Lipzen A."/>
            <person name="Clum A."/>
            <person name="Drula E."/>
            <person name="Henrissat B."/>
            <person name="Kohler A."/>
            <person name="Grigoriev I.V."/>
            <person name="Martin F.M."/>
            <person name="Hacquard S."/>
        </authorList>
    </citation>
    <scope>NUCLEOTIDE SEQUENCE</scope>
    <source>
        <strain evidence="2">MPI-CAGE-AT-0147</strain>
    </source>
</reference>
<dbReference type="AlphaFoldDB" id="A0A9P9JJH7"/>
<feature type="compositionally biased region" description="Polar residues" evidence="1">
    <location>
        <begin position="636"/>
        <end position="650"/>
    </location>
</feature>
<feature type="compositionally biased region" description="Low complexity" evidence="1">
    <location>
        <begin position="688"/>
        <end position="698"/>
    </location>
</feature>
<sequence>MLRRITGNSSLDSQVNTSPERPSSSDLTFVEPGRRFEGMEMSKSQVSLHQPKPSPLRQQSPMVPEGVPVAPNPQGSPHPSVDVGSPPLDGSSRLRSGSRGVSPAPSVPVSHISHHISKQSLDTAMQGGADITEVQQPPMGSPSLSWRSDVRNVHARKEGGIRDDLPQSPVSQTSRTGPPSIASSNVVQTPREPSVPPTPSTRGPQPDTSSLPTDSPMAQQQQQGLGTRIAPPQHQTLPSPPFQQQQQRLNPQQGTFPVHPGQQNLHLQGSPSVQTMPSPASQVSIPLSRPSMQTQGPPGSQVSLRDNMTPPPVMNVPARQDSPASKWKGLRSRMSGQLAPRPPQAQVKPEGSERRTSKLLGAFKRTSKTPQTAKGPPSGFMQLPQGVPQQGVSQQGIANQGDHQQRIAHQGVPQQGVYQQGAPLHMQQMPPRQQLLQTQQLQQQQLQQQQLQQQQLQQQQLQQQHMQQQPQPQPQQRQPQQQQLQQQQEQQPRQSTGQSPHPQSYSQRRSSQLGSPPMGQQQFSPVTATSPPMGQQQFPPSANNSPPVRQQFSPTSATGPPAPVQRQIGPNSQPVTNSRQVFPRGFQGPGRPQPQQPAKEYSEPQYAQVPIPRGYYAVHGEGAMIAPSPYNVGRNISQGYFPPTQQVHSAQQFYPQQQPPPPVTSPALIPGQPRPEPQTPAPAPLPTSQPTAQLAPQPVSQPTPQPTPQPASPLDNDRVDDNSRSQTPLTGHVDHTPTARPENSLGATQQLRPDLSRLTSLDSRTSESGSSSVTSSTNSREFFTPLPQPTTANVRNNGTPPIYPGPAQPQSSENGSTKPHSPLSSTVQHNVDINTISPPKQQAPIQSDGVKIVGGAGSRTVSLSPPMGADGKTSPAHSHAHSISAVSDVPSVDTNTAQAKRVVSTEEIAGESTREAKDMTSDEEPAMYRAVRNGVPMRSNTRNRNAPAELEDTEEAHRRKLRLNSQEEKIHYNPDEDSDGELPPQMSATSYPGQEWNPYPEYDDWND</sequence>